<dbReference type="AlphaFoldDB" id="A0A836BB48"/>
<dbReference type="PANTHER" id="PTHR12393:SF6">
    <property type="entry name" value="SPHINGOMYELIN PHOSPHODIESTERASE 2"/>
    <property type="match status" value="1"/>
</dbReference>
<dbReference type="SUPFAM" id="SSF48403">
    <property type="entry name" value="Ankyrin repeat"/>
    <property type="match status" value="1"/>
</dbReference>
<gene>
    <name evidence="3" type="ORF">HYH02_002569</name>
</gene>
<accession>A0A836BB48</accession>
<dbReference type="PANTHER" id="PTHR12393">
    <property type="entry name" value="SPHINGOMYELIN PHOSPHODIESTERASE RELATED"/>
    <property type="match status" value="1"/>
</dbReference>
<dbReference type="GO" id="GO:0004620">
    <property type="term" value="F:phospholipase activity"/>
    <property type="evidence" value="ECO:0007669"/>
    <property type="project" value="TreeGrafter"/>
</dbReference>
<organism evidence="3 4">
    <name type="scientific">Chlamydomonas schloesseri</name>
    <dbReference type="NCBI Taxonomy" id="2026947"/>
    <lineage>
        <taxon>Eukaryota</taxon>
        <taxon>Viridiplantae</taxon>
        <taxon>Chlorophyta</taxon>
        <taxon>core chlorophytes</taxon>
        <taxon>Chlorophyceae</taxon>
        <taxon>CS clade</taxon>
        <taxon>Chlamydomonadales</taxon>
        <taxon>Chlamydomonadaceae</taxon>
        <taxon>Chlamydomonas</taxon>
    </lineage>
</organism>
<dbReference type="Proteomes" id="UP000613740">
    <property type="component" value="Unassembled WGS sequence"/>
</dbReference>
<feature type="region of interest" description="Disordered" evidence="2">
    <location>
        <begin position="240"/>
        <end position="274"/>
    </location>
</feature>
<comment type="caution">
    <text evidence="3">The sequence shown here is derived from an EMBL/GenBank/DDBJ whole genome shotgun (WGS) entry which is preliminary data.</text>
</comment>
<dbReference type="GO" id="GO:0071944">
    <property type="term" value="C:cell periphery"/>
    <property type="evidence" value="ECO:0007669"/>
    <property type="project" value="TreeGrafter"/>
</dbReference>
<evidence type="ECO:0000256" key="1">
    <source>
        <dbReference type="SAM" id="Coils"/>
    </source>
</evidence>
<dbReference type="OrthoDB" id="63514at2759"/>
<dbReference type="InterPro" id="IPR036770">
    <property type="entry name" value="Ankyrin_rpt-contain_sf"/>
</dbReference>
<dbReference type="GO" id="GO:0005783">
    <property type="term" value="C:endoplasmic reticulum"/>
    <property type="evidence" value="ECO:0007669"/>
    <property type="project" value="TreeGrafter"/>
</dbReference>
<keyword evidence="1" id="KW-0175">Coiled coil</keyword>
<keyword evidence="4" id="KW-1185">Reference proteome</keyword>
<evidence type="ECO:0000313" key="4">
    <source>
        <dbReference type="Proteomes" id="UP000613740"/>
    </source>
</evidence>
<name>A0A836BB48_9CHLO</name>
<sequence>MCLAASSGHLPSLEAVVRAAPAHLQYNAAAVLESAVDGGSVACLELVLAALLPEGAHPDARHSAVTSKAFHIAARGGHLPVIPLLLGAMDTRQLAQHLQAAAGGASAGGQVRTFAWLVQALGYEPAPRDACTAASEGQVAMLDYLLLLLPDLCAAATSEAVAAGTLQPPARGTAALTPSAAAGPTGDEQQGEQQSRRQLQQKARLDLLCAIAHGCPVDTLQRFYDRLWWPHCCCRPPPHADRAAPSAAAQQHSQQHDPQQQQGQEERETQRRLLSAAAGSPTPCWAAKLDFLLSAWGSERVAGWPLQPPSSTSCNRTCRGLQLLDLQAAAARPDFLDRLKHLQHAGCAVASPATAELAVRAGDADVLRYLWDECGLPVDAEVVRAMWDGPGKRGPVPGLVRVLRLVRKRCPEYEFTAAHVNLEASRKEHFGGRPEDVIIWLRERLLCLAASSGHVPSLDAALEHCGCALKPEVLVAAAAAGNVAGCERLLAEGCSLPSAHALSLAAQCGHLPAVQLLLGAVSRGKPRSPDVEAAATGASMGGHMPVVTWLQNSHAYKYEWTRLARTAAFTGQVAVLESTMNYTKAYRDAPASAGQDAGAPVATEARSELLCAIAQGCPLAVMQRHYQRLWRWQWPPPADTVAAEAAEGGNGARSRFYQEENAAYELLIAAAGSPTPCWAAKLDFLLSAWGSERVAQALRRGPGYYSRQRAVHKTFRRPDVLARLQRLRELGFAPGMEELRLAVDQGHDELVAWLLGVCGEQLDLAEVDPLCMSHRFIFGQGDIRELKSAEGRVAALQELKRRGARFLSNHMQQEAGDDGRLRVCEEAVLWLLEVAEDMGAMSPCTRHASLSHTLSKAARRGAGLQLLKALHARGAAVDLAAVAAGGGEEHVAWAVAELEAQGGNAAIAQALPRVPGMVLDSGNLATARWLRGRGLLRLGSLPGLSGVLAKVQPHTFWRLQVWAELQQWRQASGLAAAAGAATAGDGAQRKQRAGAADDSDERALVELYKEANAATACGARSHRYQLAWLEQQSSMGVAAVAAATKAEEEAAAATKAEEEAAAAAKAKAEAAAAAATKIKSKASGKRK</sequence>
<dbReference type="GO" id="GO:0030149">
    <property type="term" value="P:sphingolipid catabolic process"/>
    <property type="evidence" value="ECO:0007669"/>
    <property type="project" value="TreeGrafter"/>
</dbReference>
<protein>
    <submittedName>
        <fullName evidence="3">Uncharacterized protein</fullName>
    </submittedName>
</protein>
<feature type="compositionally biased region" description="Low complexity" evidence="2">
    <location>
        <begin position="243"/>
        <end position="262"/>
    </location>
</feature>
<dbReference type="Gene3D" id="1.25.40.20">
    <property type="entry name" value="Ankyrin repeat-containing domain"/>
    <property type="match status" value="1"/>
</dbReference>
<dbReference type="EMBL" id="JAEHOD010000004">
    <property type="protein sequence ID" value="KAG2453246.1"/>
    <property type="molecule type" value="Genomic_DNA"/>
</dbReference>
<feature type="coiled-coil region" evidence="1">
    <location>
        <begin position="1043"/>
        <end position="1073"/>
    </location>
</feature>
<evidence type="ECO:0000256" key="2">
    <source>
        <dbReference type="SAM" id="MobiDB-lite"/>
    </source>
</evidence>
<feature type="region of interest" description="Disordered" evidence="2">
    <location>
        <begin position="172"/>
        <end position="197"/>
    </location>
</feature>
<proteinExistence type="predicted"/>
<dbReference type="GO" id="GO:0016020">
    <property type="term" value="C:membrane"/>
    <property type="evidence" value="ECO:0007669"/>
    <property type="project" value="TreeGrafter"/>
</dbReference>
<reference evidence="3" key="1">
    <citation type="journal article" date="2020" name="bioRxiv">
        <title>Comparative genomics of Chlamydomonas.</title>
        <authorList>
            <person name="Craig R.J."/>
            <person name="Hasan A.R."/>
            <person name="Ness R.W."/>
            <person name="Keightley P.D."/>
        </authorList>
    </citation>
    <scope>NUCLEOTIDE SEQUENCE</scope>
    <source>
        <strain evidence="3">CCAP 11/173</strain>
    </source>
</reference>
<dbReference type="GO" id="GO:0046513">
    <property type="term" value="P:ceramide biosynthetic process"/>
    <property type="evidence" value="ECO:0007669"/>
    <property type="project" value="TreeGrafter"/>
</dbReference>
<evidence type="ECO:0000313" key="3">
    <source>
        <dbReference type="EMBL" id="KAG2453246.1"/>
    </source>
</evidence>